<gene>
    <name evidence="3" type="ORF">RQM59_07030</name>
</gene>
<reference evidence="3 4" key="1">
    <citation type="submission" date="2023-09" db="EMBL/GenBank/DDBJ databases">
        <title>Novel taxa isolated from Blanes Bay.</title>
        <authorList>
            <person name="Rey-Velasco X."/>
            <person name="Lucena T."/>
        </authorList>
    </citation>
    <scope>NUCLEOTIDE SEQUENCE [LARGE SCALE GENOMIC DNA]</scope>
    <source>
        <strain evidence="3 4">S356</strain>
    </source>
</reference>
<proteinExistence type="predicted"/>
<name>A0ABU3LEW3_9FLAO</name>
<evidence type="ECO:0000313" key="3">
    <source>
        <dbReference type="EMBL" id="MDT7832128.1"/>
    </source>
</evidence>
<dbReference type="EMBL" id="JAVTTO010000002">
    <property type="protein sequence ID" value="MDT7832128.1"/>
    <property type="molecule type" value="Genomic_DNA"/>
</dbReference>
<comment type="caution">
    <text evidence="3">The sequence shown here is derived from an EMBL/GenBank/DDBJ whole genome shotgun (WGS) entry which is preliminary data.</text>
</comment>
<evidence type="ECO:0000259" key="2">
    <source>
        <dbReference type="Pfam" id="PF13239"/>
    </source>
</evidence>
<dbReference type="RefSeq" id="WP_349241379.1">
    <property type="nucleotide sequence ID" value="NZ_JAVTTO010000002.1"/>
</dbReference>
<accession>A0ABU3LEW3</accession>
<dbReference type="InterPro" id="IPR025698">
    <property type="entry name" value="2TM_dom"/>
</dbReference>
<feature type="transmembrane region" description="Helical" evidence="1">
    <location>
        <begin position="21"/>
        <end position="43"/>
    </location>
</feature>
<feature type="transmembrane region" description="Helical" evidence="1">
    <location>
        <begin position="145"/>
        <end position="169"/>
    </location>
</feature>
<protein>
    <submittedName>
        <fullName evidence="3">2TM domain-containing protein</fullName>
    </submittedName>
</protein>
<organism evidence="3 4">
    <name type="scientific">Asprobacillus argus</name>
    <dbReference type="NCBI Taxonomy" id="3076534"/>
    <lineage>
        <taxon>Bacteria</taxon>
        <taxon>Pseudomonadati</taxon>
        <taxon>Bacteroidota</taxon>
        <taxon>Flavobacteriia</taxon>
        <taxon>Flavobacteriales</taxon>
        <taxon>Flavobacteriaceae</taxon>
        <taxon>Asprobacillus</taxon>
    </lineage>
</organism>
<dbReference type="Pfam" id="PF13239">
    <property type="entry name" value="2TM"/>
    <property type="match status" value="2"/>
</dbReference>
<keyword evidence="4" id="KW-1185">Reference proteome</keyword>
<feature type="domain" description="2TM" evidence="2">
    <location>
        <begin position="13"/>
        <end position="92"/>
    </location>
</feature>
<keyword evidence="1" id="KW-0472">Membrane</keyword>
<evidence type="ECO:0000313" key="4">
    <source>
        <dbReference type="Proteomes" id="UP001257277"/>
    </source>
</evidence>
<feature type="transmembrane region" description="Helical" evidence="1">
    <location>
        <begin position="120"/>
        <end position="139"/>
    </location>
</feature>
<evidence type="ECO:0000256" key="1">
    <source>
        <dbReference type="SAM" id="Phobius"/>
    </source>
</evidence>
<keyword evidence="1" id="KW-0812">Transmembrane</keyword>
<dbReference type="Proteomes" id="UP001257277">
    <property type="component" value="Unassembled WGS sequence"/>
</dbReference>
<sequence>MESNFIQEERYFKAQERVKNILGFYTHLVSTIFIVPFIIILNLELVPQYYWFWFYIAAWFAGLFIHWLIIFGLSKVTTKKNWQRNKVKEIMDEGINEEPDYTQELLYMNAKKRVKEVKGFYAFLIVTIITVPIVTYINLEFVPGFHFFWFVVVGMLFALFMMWLGIFGFEQFGLGKSWQQKKIKELIKNDSFK</sequence>
<keyword evidence="1" id="KW-1133">Transmembrane helix</keyword>
<feature type="domain" description="2TM" evidence="2">
    <location>
        <begin position="109"/>
        <end position="187"/>
    </location>
</feature>
<feature type="transmembrane region" description="Helical" evidence="1">
    <location>
        <begin position="49"/>
        <end position="74"/>
    </location>
</feature>